<dbReference type="EMBL" id="JAODBU010000004">
    <property type="protein sequence ID" value="MCT7398390.1"/>
    <property type="molecule type" value="Genomic_DNA"/>
</dbReference>
<dbReference type="Proteomes" id="UP001431199">
    <property type="component" value="Unassembled WGS sequence"/>
</dbReference>
<organism evidence="5 6">
    <name type="scientific">Eubacterium album</name>
    <dbReference type="NCBI Taxonomy" id="2978477"/>
    <lineage>
        <taxon>Bacteria</taxon>
        <taxon>Bacillati</taxon>
        <taxon>Bacillota</taxon>
        <taxon>Clostridia</taxon>
        <taxon>Eubacteriales</taxon>
        <taxon>Eubacteriaceae</taxon>
        <taxon>Eubacterium</taxon>
    </lineage>
</organism>
<dbReference type="Pfam" id="PF00356">
    <property type="entry name" value="LacI"/>
    <property type="match status" value="1"/>
</dbReference>
<keyword evidence="1" id="KW-0805">Transcription regulation</keyword>
<comment type="caution">
    <text evidence="5">The sequence shown here is derived from an EMBL/GenBank/DDBJ whole genome shotgun (WGS) entry which is preliminary data.</text>
</comment>
<dbReference type="InterPro" id="IPR010982">
    <property type="entry name" value="Lambda_DNA-bd_dom_sf"/>
</dbReference>
<dbReference type="PANTHER" id="PTHR30146">
    <property type="entry name" value="LACI-RELATED TRANSCRIPTIONAL REPRESSOR"/>
    <property type="match status" value="1"/>
</dbReference>
<dbReference type="Gene3D" id="1.10.260.40">
    <property type="entry name" value="lambda repressor-like DNA-binding domains"/>
    <property type="match status" value="1"/>
</dbReference>
<dbReference type="CDD" id="cd01392">
    <property type="entry name" value="HTH_LacI"/>
    <property type="match status" value="1"/>
</dbReference>
<dbReference type="InterPro" id="IPR001761">
    <property type="entry name" value="Peripla_BP/Lac1_sug-bd_dom"/>
</dbReference>
<dbReference type="Pfam" id="PF00532">
    <property type="entry name" value="Peripla_BP_1"/>
    <property type="match status" value="1"/>
</dbReference>
<dbReference type="PROSITE" id="PS50932">
    <property type="entry name" value="HTH_LACI_2"/>
    <property type="match status" value="1"/>
</dbReference>
<dbReference type="SMART" id="SM00354">
    <property type="entry name" value="HTH_LACI"/>
    <property type="match status" value="1"/>
</dbReference>
<dbReference type="PRINTS" id="PR00036">
    <property type="entry name" value="HTHLACI"/>
</dbReference>
<dbReference type="SUPFAM" id="SSF47413">
    <property type="entry name" value="lambda repressor-like DNA-binding domains"/>
    <property type="match status" value="1"/>
</dbReference>
<evidence type="ECO:0000313" key="5">
    <source>
        <dbReference type="EMBL" id="MCT7398390.1"/>
    </source>
</evidence>
<feature type="domain" description="HTH lacI-type" evidence="4">
    <location>
        <begin position="3"/>
        <end position="57"/>
    </location>
</feature>
<dbReference type="Gene3D" id="3.40.50.2300">
    <property type="match status" value="2"/>
</dbReference>
<reference evidence="5" key="1">
    <citation type="submission" date="2022-09" db="EMBL/GenBank/DDBJ databases">
        <title>Eubacterium sp. LFL-14 isolated from human feces.</title>
        <authorList>
            <person name="Liu F."/>
        </authorList>
    </citation>
    <scope>NUCLEOTIDE SEQUENCE</scope>
    <source>
        <strain evidence="5">LFL-14</strain>
    </source>
</reference>
<name>A0ABT2LYX8_9FIRM</name>
<dbReference type="RefSeq" id="WP_260978471.1">
    <property type="nucleotide sequence ID" value="NZ_JAODBU010000004.1"/>
</dbReference>
<keyword evidence="2" id="KW-0238">DNA-binding</keyword>
<dbReference type="PANTHER" id="PTHR30146:SF154">
    <property type="entry name" value="TRANSCRIPTION REGULATOR, MEMBER OF GALR FAMILY"/>
    <property type="match status" value="1"/>
</dbReference>
<dbReference type="InterPro" id="IPR028082">
    <property type="entry name" value="Peripla_BP_I"/>
</dbReference>
<proteinExistence type="predicted"/>
<dbReference type="SUPFAM" id="SSF53822">
    <property type="entry name" value="Periplasmic binding protein-like I"/>
    <property type="match status" value="1"/>
</dbReference>
<keyword evidence="6" id="KW-1185">Reference proteome</keyword>
<dbReference type="CDD" id="cd06267">
    <property type="entry name" value="PBP1_LacI_sugar_binding-like"/>
    <property type="match status" value="1"/>
</dbReference>
<sequence length="319" mass="35677">MAITIKDIAKATGVSTMTVSRFLNEPEKLKPSTYEKVKKAVDEMGYEPNQVARLLQTNKTNIICVYIANGIDPLHPFTLRAISGIGEKLGLEGYSMQICRHDYKKVKCDGVIAMGMTEREEDEVMKWFKDKPVIVFGNSSYKNNWIDIDNYKGGYMATEHLLKRGYKKIANIGIRSEEKYTQDRLNGYMDCMRDCHMDIPQSGIMRVCNNEDDGYLAASRILKNADVDAIVCASDALALGVMRCAVKMEINVPNELGVTGFDGLGYEKLVTPHITTVEQPVYASGIALAECIVNILRNNDYSETEKFIKPILNINGSTK</sequence>
<evidence type="ECO:0000259" key="4">
    <source>
        <dbReference type="PROSITE" id="PS50932"/>
    </source>
</evidence>
<evidence type="ECO:0000256" key="1">
    <source>
        <dbReference type="ARBA" id="ARBA00023015"/>
    </source>
</evidence>
<evidence type="ECO:0000256" key="3">
    <source>
        <dbReference type="ARBA" id="ARBA00023163"/>
    </source>
</evidence>
<accession>A0ABT2LYX8</accession>
<gene>
    <name evidence="5" type="ORF">N5B56_04705</name>
</gene>
<dbReference type="PROSITE" id="PS00356">
    <property type="entry name" value="HTH_LACI_1"/>
    <property type="match status" value="1"/>
</dbReference>
<evidence type="ECO:0000256" key="2">
    <source>
        <dbReference type="ARBA" id="ARBA00023125"/>
    </source>
</evidence>
<keyword evidence="3" id="KW-0804">Transcription</keyword>
<protein>
    <submittedName>
        <fullName evidence="5">LacI family transcriptional regulator</fullName>
    </submittedName>
</protein>
<dbReference type="InterPro" id="IPR000843">
    <property type="entry name" value="HTH_LacI"/>
</dbReference>
<evidence type="ECO:0000313" key="6">
    <source>
        <dbReference type="Proteomes" id="UP001431199"/>
    </source>
</evidence>